<evidence type="ECO:0000313" key="11">
    <source>
        <dbReference type="Proteomes" id="UP000078348"/>
    </source>
</evidence>
<reference evidence="10 11" key="1">
    <citation type="submission" date="2016-05" db="EMBL/GenBank/DDBJ databases">
        <title>Nuclear genome of Blastocystis sp. subtype 1 NandII.</title>
        <authorList>
            <person name="Gentekaki E."/>
            <person name="Curtis B."/>
            <person name="Stairs C."/>
            <person name="Eme L."/>
            <person name="Herman E."/>
            <person name="Klimes V."/>
            <person name="Arias M.C."/>
            <person name="Elias M."/>
            <person name="Hilliou F."/>
            <person name="Klute M."/>
            <person name="Malik S.-B."/>
            <person name="Pightling A."/>
            <person name="Rachubinski R."/>
            <person name="Salas D."/>
            <person name="Schlacht A."/>
            <person name="Suga H."/>
            <person name="Archibald J."/>
            <person name="Ball S.G."/>
            <person name="Clark G."/>
            <person name="Dacks J."/>
            <person name="Van Der Giezen M."/>
            <person name="Tsaousis A."/>
            <person name="Roger A."/>
        </authorList>
    </citation>
    <scope>NUCLEOTIDE SEQUENCE [LARGE SCALE GENOMIC DNA]</scope>
    <source>
        <strain evidence="11">ATCC 50177 / NandII</strain>
    </source>
</reference>
<accession>A0A196SF67</accession>
<dbReference type="Proteomes" id="UP000078348">
    <property type="component" value="Unassembled WGS sequence"/>
</dbReference>
<dbReference type="OrthoDB" id="185659at2759"/>
<keyword evidence="5" id="KW-0560">Oxidoreductase</keyword>
<dbReference type="GO" id="GO:0006979">
    <property type="term" value="P:response to oxidative stress"/>
    <property type="evidence" value="ECO:0007669"/>
    <property type="project" value="TreeGrafter"/>
</dbReference>
<dbReference type="GO" id="GO:0005829">
    <property type="term" value="C:cytosol"/>
    <property type="evidence" value="ECO:0007669"/>
    <property type="project" value="TreeGrafter"/>
</dbReference>
<dbReference type="CDD" id="cd02947">
    <property type="entry name" value="TRX_family"/>
    <property type="match status" value="1"/>
</dbReference>
<organism evidence="10 11">
    <name type="scientific">Blastocystis sp. subtype 1 (strain ATCC 50177 / NandII)</name>
    <dbReference type="NCBI Taxonomy" id="478820"/>
    <lineage>
        <taxon>Eukaryota</taxon>
        <taxon>Sar</taxon>
        <taxon>Stramenopiles</taxon>
        <taxon>Bigyra</taxon>
        <taxon>Opalozoa</taxon>
        <taxon>Opalinata</taxon>
        <taxon>Blastocystidae</taxon>
        <taxon>Blastocystis</taxon>
    </lineage>
</organism>
<dbReference type="GO" id="GO:0033554">
    <property type="term" value="P:cellular response to stress"/>
    <property type="evidence" value="ECO:0007669"/>
    <property type="project" value="TreeGrafter"/>
</dbReference>
<evidence type="ECO:0000256" key="2">
    <source>
        <dbReference type="ARBA" id="ARBA00013017"/>
    </source>
</evidence>
<dbReference type="Pfam" id="PF10417">
    <property type="entry name" value="1-cysPrx_C"/>
    <property type="match status" value="1"/>
</dbReference>
<evidence type="ECO:0000256" key="3">
    <source>
        <dbReference type="ARBA" id="ARBA00022559"/>
    </source>
</evidence>
<dbReference type="GO" id="GO:0045454">
    <property type="term" value="P:cell redox homeostasis"/>
    <property type="evidence" value="ECO:0007669"/>
    <property type="project" value="TreeGrafter"/>
</dbReference>
<dbReference type="PANTHER" id="PTHR10681">
    <property type="entry name" value="THIOREDOXIN PEROXIDASE"/>
    <property type="match status" value="1"/>
</dbReference>
<evidence type="ECO:0000259" key="9">
    <source>
        <dbReference type="PROSITE" id="PS51352"/>
    </source>
</evidence>
<dbReference type="InterPro" id="IPR013766">
    <property type="entry name" value="Thioredoxin_domain"/>
</dbReference>
<dbReference type="PROSITE" id="PS51352">
    <property type="entry name" value="THIOREDOXIN_2"/>
    <property type="match status" value="2"/>
</dbReference>
<dbReference type="Pfam" id="PF00085">
    <property type="entry name" value="Thioredoxin"/>
    <property type="match status" value="1"/>
</dbReference>
<dbReference type="InterPro" id="IPR036249">
    <property type="entry name" value="Thioredoxin-like_sf"/>
</dbReference>
<dbReference type="PANTHER" id="PTHR10681:SF128">
    <property type="entry name" value="THIOREDOXIN-DEPENDENT PEROXIDE REDUCTASE, MITOCHONDRIAL"/>
    <property type="match status" value="1"/>
</dbReference>
<dbReference type="EC" id="1.11.1.24" evidence="2"/>
<dbReference type="GO" id="GO:0042744">
    <property type="term" value="P:hydrogen peroxide catabolic process"/>
    <property type="evidence" value="ECO:0007669"/>
    <property type="project" value="TreeGrafter"/>
</dbReference>
<evidence type="ECO:0000256" key="8">
    <source>
        <dbReference type="ARBA" id="ARBA00049091"/>
    </source>
</evidence>
<dbReference type="FunFam" id="3.40.30.10:FF:000003">
    <property type="entry name" value="Peroxiredoxin 1"/>
    <property type="match status" value="1"/>
</dbReference>
<evidence type="ECO:0000256" key="6">
    <source>
        <dbReference type="ARBA" id="ARBA00023157"/>
    </source>
</evidence>
<dbReference type="InterPro" id="IPR000866">
    <property type="entry name" value="AhpC/TSA"/>
</dbReference>
<dbReference type="Gene3D" id="3.40.30.10">
    <property type="entry name" value="Glutaredoxin"/>
    <property type="match status" value="2"/>
</dbReference>
<comment type="similarity">
    <text evidence="1">Belongs to the peroxiredoxin family. AhpC/Prx1 subfamily.</text>
</comment>
<dbReference type="InterPro" id="IPR019479">
    <property type="entry name" value="Peroxiredoxin_C"/>
</dbReference>
<dbReference type="InterPro" id="IPR050217">
    <property type="entry name" value="Peroxiredoxin"/>
</dbReference>
<name>A0A196SF67_BLAHN</name>
<keyword evidence="11" id="KW-1185">Reference proteome</keyword>
<evidence type="ECO:0000313" key="10">
    <source>
        <dbReference type="EMBL" id="OAO14619.1"/>
    </source>
</evidence>
<dbReference type="PRINTS" id="PR00421">
    <property type="entry name" value="THIOREDOXIN"/>
</dbReference>
<keyword evidence="7" id="KW-0676">Redox-active center</keyword>
<gene>
    <name evidence="10" type="ORF">AV274_3662</name>
</gene>
<sequence>MFMLPKIAKTVASASKRFGGVSAFTQVARSFSQITYGPSQAFVRQPAPLFKAPAVVDNDITTVNLEDYRGKYVVLFFYPKDFTFVCPTEIIAFSDRAQEFEKLNTKLLACSCDTVESHLAWIKTPRKKGGLGNMQIPIIGDNTKEIASKYGVLVNDLGVALRGLFIINPQGVIEQITMNNLPVGRSVDEVLRLVQAFQFVEQHGEVCPANWKPGEKTINTKDSSEYFGSGATESAVDEKLMGKDVIEIQDEKQFKELVATKKNLVVDFYAPWCGKCKMISPFYNKLAGERKDVTFASVDTTADKLEKFAADYGVDHIPSFHFFKDGKEAGPVITGYKKQMIAKQVEALFK</sequence>
<comment type="caution">
    <text evidence="10">The sequence shown here is derived from an EMBL/GenBank/DDBJ whole genome shotgun (WGS) entry which is preliminary data.</text>
</comment>
<dbReference type="AlphaFoldDB" id="A0A196SF67"/>
<dbReference type="CDD" id="cd03015">
    <property type="entry name" value="PRX_Typ2cys"/>
    <property type="match status" value="1"/>
</dbReference>
<proteinExistence type="inferred from homology"/>
<keyword evidence="4" id="KW-0049">Antioxidant</keyword>
<feature type="domain" description="Thioredoxin" evidence="9">
    <location>
        <begin position="225"/>
        <end position="350"/>
    </location>
</feature>
<dbReference type="Pfam" id="PF00578">
    <property type="entry name" value="AhpC-TSA"/>
    <property type="match status" value="1"/>
</dbReference>
<evidence type="ECO:0000256" key="5">
    <source>
        <dbReference type="ARBA" id="ARBA00023002"/>
    </source>
</evidence>
<dbReference type="EMBL" id="LXWW01000228">
    <property type="protein sequence ID" value="OAO14619.1"/>
    <property type="molecule type" value="Genomic_DNA"/>
</dbReference>
<evidence type="ECO:0000256" key="4">
    <source>
        <dbReference type="ARBA" id="ARBA00022862"/>
    </source>
</evidence>
<protein>
    <recommendedName>
        <fullName evidence="2">thioredoxin-dependent peroxiredoxin</fullName>
        <ecNumber evidence="2">1.11.1.24</ecNumber>
    </recommendedName>
</protein>
<dbReference type="STRING" id="478820.A0A196SF67"/>
<comment type="catalytic activity">
    <reaction evidence="8">
        <text>a hydroperoxide + [thioredoxin]-dithiol = an alcohol + [thioredoxin]-disulfide + H2O</text>
        <dbReference type="Rhea" id="RHEA:62620"/>
        <dbReference type="Rhea" id="RHEA-COMP:10698"/>
        <dbReference type="Rhea" id="RHEA-COMP:10700"/>
        <dbReference type="ChEBI" id="CHEBI:15377"/>
        <dbReference type="ChEBI" id="CHEBI:29950"/>
        <dbReference type="ChEBI" id="CHEBI:30879"/>
        <dbReference type="ChEBI" id="CHEBI:35924"/>
        <dbReference type="ChEBI" id="CHEBI:50058"/>
        <dbReference type="EC" id="1.11.1.24"/>
    </reaction>
</comment>
<keyword evidence="3" id="KW-0575">Peroxidase</keyword>
<evidence type="ECO:0000256" key="7">
    <source>
        <dbReference type="ARBA" id="ARBA00023284"/>
    </source>
</evidence>
<dbReference type="SUPFAM" id="SSF52833">
    <property type="entry name" value="Thioredoxin-like"/>
    <property type="match status" value="2"/>
</dbReference>
<keyword evidence="6" id="KW-1015">Disulfide bond</keyword>
<evidence type="ECO:0000256" key="1">
    <source>
        <dbReference type="ARBA" id="ARBA00009796"/>
    </source>
</evidence>
<dbReference type="GO" id="GO:0008379">
    <property type="term" value="F:thioredoxin peroxidase activity"/>
    <property type="evidence" value="ECO:0007669"/>
    <property type="project" value="TreeGrafter"/>
</dbReference>
<feature type="domain" description="Thioredoxin" evidence="9">
    <location>
        <begin position="41"/>
        <end position="199"/>
    </location>
</feature>